<dbReference type="EMBL" id="KQ242938">
    <property type="protein sequence ID" value="KNC76855.1"/>
    <property type="molecule type" value="Genomic_DNA"/>
</dbReference>
<dbReference type="GO" id="GO:0006820">
    <property type="term" value="P:monoatomic anion transport"/>
    <property type="evidence" value="ECO:0007669"/>
    <property type="project" value="InterPro"/>
</dbReference>
<feature type="non-terminal residue" evidence="11">
    <location>
        <position position="378"/>
    </location>
</feature>
<proteinExistence type="inferred from homology"/>
<dbReference type="InterPro" id="IPR011531">
    <property type="entry name" value="HCO3_transpt-like_TM_dom"/>
</dbReference>
<protein>
    <recommendedName>
        <fullName evidence="10">Bicarbonate transporter-like transmembrane domain-containing protein</fullName>
    </recommendedName>
</protein>
<dbReference type="GO" id="GO:0005886">
    <property type="term" value="C:plasma membrane"/>
    <property type="evidence" value="ECO:0007669"/>
    <property type="project" value="UniProtKB-SubCell"/>
</dbReference>
<evidence type="ECO:0000256" key="6">
    <source>
        <dbReference type="ARBA" id="ARBA00022989"/>
    </source>
</evidence>
<sequence>VVTAFGRLSSAANLGAVNESVTQFVCIVLGPSHDLKETKGAWENARNFASLLSNETFFASALDATDAKDIQEGVKAFVEQNKEVKRRRRSAGGEEPGEIDPMLVKTGKFGGGLLADIKRKLPWYLSDWTDGVVPWNNRTMITYLSATVFMYFSIIMPSISFGALNDTNTDGKIGVMETLFSQAICGAVFALTAGQPLTIIMTTGPLTIYTQVLYSWAEAIGINFLPFYSWVGVWTAVFIMIIVFTDACYLIKYVDAFTEEIFGFLISAIFIGEYIKPLIISRQDDSTEVFLLNLVLATGTYLVSAYLLMAKRSFLLRPIIRTLISDFGAPFAIIAISLLSYAFDVPVEKLPLPTRSGFSTTNGRSWLVPMTDIGMGWF</sequence>
<feature type="transmembrane region" description="Helical" evidence="9">
    <location>
        <begin position="173"/>
        <end position="194"/>
    </location>
</feature>
<evidence type="ECO:0000256" key="8">
    <source>
        <dbReference type="ARBA" id="ARBA00023136"/>
    </source>
</evidence>
<feature type="transmembrane region" description="Helical" evidence="9">
    <location>
        <begin position="231"/>
        <end position="249"/>
    </location>
</feature>
<evidence type="ECO:0000256" key="1">
    <source>
        <dbReference type="ARBA" id="ARBA00004651"/>
    </source>
</evidence>
<dbReference type="Pfam" id="PF00955">
    <property type="entry name" value="HCO3_cotransp"/>
    <property type="match status" value="2"/>
</dbReference>
<keyword evidence="6 9" id="KW-1133">Transmembrane helix</keyword>
<dbReference type="RefSeq" id="XP_014150757.1">
    <property type="nucleotide sequence ID" value="XM_014295282.1"/>
</dbReference>
<dbReference type="STRING" id="667725.A0A0L0FJB2"/>
<dbReference type="GO" id="GO:0005452">
    <property type="term" value="F:solute:inorganic anion antiporter activity"/>
    <property type="evidence" value="ECO:0007669"/>
    <property type="project" value="InterPro"/>
</dbReference>
<keyword evidence="7" id="KW-0406">Ion transport</keyword>
<dbReference type="OrthoDB" id="1735926at2759"/>
<evidence type="ECO:0000256" key="2">
    <source>
        <dbReference type="ARBA" id="ARBA00010993"/>
    </source>
</evidence>
<comment type="similarity">
    <text evidence="2">Belongs to the anion exchanger (TC 2.A.31) family.</text>
</comment>
<evidence type="ECO:0000313" key="12">
    <source>
        <dbReference type="Proteomes" id="UP000054560"/>
    </source>
</evidence>
<evidence type="ECO:0000256" key="9">
    <source>
        <dbReference type="SAM" id="Phobius"/>
    </source>
</evidence>
<feature type="transmembrane region" description="Helical" evidence="9">
    <location>
        <begin position="291"/>
        <end position="310"/>
    </location>
</feature>
<keyword evidence="4" id="KW-1003">Cell membrane</keyword>
<keyword evidence="3" id="KW-0813">Transport</keyword>
<feature type="transmembrane region" description="Helical" evidence="9">
    <location>
        <begin position="261"/>
        <end position="279"/>
    </location>
</feature>
<feature type="non-terminal residue" evidence="11">
    <location>
        <position position="1"/>
    </location>
</feature>
<keyword evidence="12" id="KW-1185">Reference proteome</keyword>
<dbReference type="eggNOG" id="KOG1172">
    <property type="taxonomic scope" value="Eukaryota"/>
</dbReference>
<keyword evidence="8 9" id="KW-0472">Membrane</keyword>
<feature type="domain" description="Bicarbonate transporter-like transmembrane" evidence="10">
    <location>
        <begin position="110"/>
        <end position="279"/>
    </location>
</feature>
<feature type="transmembrane region" description="Helical" evidence="9">
    <location>
        <begin position="141"/>
        <end position="161"/>
    </location>
</feature>
<evidence type="ECO:0000256" key="4">
    <source>
        <dbReference type="ARBA" id="ARBA00022475"/>
    </source>
</evidence>
<reference evidence="11 12" key="1">
    <citation type="submission" date="2011-02" db="EMBL/GenBank/DDBJ databases">
        <title>The Genome Sequence of Sphaeroforma arctica JP610.</title>
        <authorList>
            <consortium name="The Broad Institute Genome Sequencing Platform"/>
            <person name="Russ C."/>
            <person name="Cuomo C."/>
            <person name="Young S.K."/>
            <person name="Zeng Q."/>
            <person name="Gargeya S."/>
            <person name="Alvarado L."/>
            <person name="Berlin A."/>
            <person name="Chapman S.B."/>
            <person name="Chen Z."/>
            <person name="Freedman E."/>
            <person name="Gellesch M."/>
            <person name="Goldberg J."/>
            <person name="Griggs A."/>
            <person name="Gujja S."/>
            <person name="Heilman E."/>
            <person name="Heiman D."/>
            <person name="Howarth C."/>
            <person name="Mehta T."/>
            <person name="Neiman D."/>
            <person name="Pearson M."/>
            <person name="Roberts A."/>
            <person name="Saif S."/>
            <person name="Shea T."/>
            <person name="Shenoy N."/>
            <person name="Sisk P."/>
            <person name="Stolte C."/>
            <person name="Sykes S."/>
            <person name="White J."/>
            <person name="Yandava C."/>
            <person name="Burger G."/>
            <person name="Gray M.W."/>
            <person name="Holland P.W.H."/>
            <person name="King N."/>
            <person name="Lang F.B.F."/>
            <person name="Roger A.J."/>
            <person name="Ruiz-Trillo I."/>
            <person name="Haas B."/>
            <person name="Nusbaum C."/>
            <person name="Birren B."/>
        </authorList>
    </citation>
    <scope>NUCLEOTIDE SEQUENCE [LARGE SCALE GENOMIC DNA]</scope>
    <source>
        <strain evidence="11 12">JP610</strain>
    </source>
</reference>
<dbReference type="GeneID" id="25911173"/>
<dbReference type="Gene3D" id="3.40.930.10">
    <property type="entry name" value="Mannitol-specific EII, Chain A"/>
    <property type="match status" value="1"/>
</dbReference>
<evidence type="ECO:0000256" key="5">
    <source>
        <dbReference type="ARBA" id="ARBA00022692"/>
    </source>
</evidence>
<evidence type="ECO:0000313" key="11">
    <source>
        <dbReference type="EMBL" id="KNC76855.1"/>
    </source>
</evidence>
<evidence type="ECO:0000259" key="10">
    <source>
        <dbReference type="Pfam" id="PF00955"/>
    </source>
</evidence>
<dbReference type="PANTHER" id="PTHR11453:SF127">
    <property type="entry name" value="SOLUTE CARRIER FAMILY 4 MEMBER 11"/>
    <property type="match status" value="1"/>
</dbReference>
<dbReference type="AlphaFoldDB" id="A0A0L0FJB2"/>
<keyword evidence="5 9" id="KW-0812">Transmembrane</keyword>
<evidence type="ECO:0000256" key="7">
    <source>
        <dbReference type="ARBA" id="ARBA00023065"/>
    </source>
</evidence>
<evidence type="ECO:0000256" key="3">
    <source>
        <dbReference type="ARBA" id="ARBA00022448"/>
    </source>
</evidence>
<dbReference type="GO" id="GO:0050801">
    <property type="term" value="P:monoatomic ion homeostasis"/>
    <property type="evidence" value="ECO:0007669"/>
    <property type="project" value="TreeGrafter"/>
</dbReference>
<feature type="transmembrane region" description="Helical" evidence="9">
    <location>
        <begin position="322"/>
        <end position="343"/>
    </location>
</feature>
<name>A0A0L0FJB2_9EUKA</name>
<dbReference type="Gene3D" id="1.10.287.570">
    <property type="entry name" value="Helical hairpin bin"/>
    <property type="match status" value="1"/>
</dbReference>
<accession>A0A0L0FJB2</accession>
<dbReference type="InterPro" id="IPR003020">
    <property type="entry name" value="HCO3_transpt_euk"/>
</dbReference>
<gene>
    <name evidence="11" type="ORF">SARC_10669</name>
</gene>
<dbReference type="PANTHER" id="PTHR11453">
    <property type="entry name" value="ANION EXCHANGE PROTEIN"/>
    <property type="match status" value="1"/>
</dbReference>
<feature type="domain" description="Bicarbonate transporter-like transmembrane" evidence="10">
    <location>
        <begin position="286"/>
        <end position="371"/>
    </location>
</feature>
<comment type="subcellular location">
    <subcellularLocation>
        <location evidence="1">Cell membrane</location>
        <topology evidence="1">Multi-pass membrane protein</topology>
    </subcellularLocation>
</comment>
<dbReference type="Proteomes" id="UP000054560">
    <property type="component" value="Unassembled WGS sequence"/>
</dbReference>
<dbReference type="SUPFAM" id="SSF55804">
    <property type="entry name" value="Phoshotransferase/anion transport protein"/>
    <property type="match status" value="1"/>
</dbReference>
<dbReference type="InterPro" id="IPR016152">
    <property type="entry name" value="PTrfase/Anion_transptr"/>
</dbReference>
<organism evidence="11 12">
    <name type="scientific">Sphaeroforma arctica JP610</name>
    <dbReference type="NCBI Taxonomy" id="667725"/>
    <lineage>
        <taxon>Eukaryota</taxon>
        <taxon>Ichthyosporea</taxon>
        <taxon>Ichthyophonida</taxon>
        <taxon>Sphaeroforma</taxon>
    </lineage>
</organism>